<keyword evidence="9" id="KW-1185">Reference proteome</keyword>
<evidence type="ECO:0000256" key="3">
    <source>
        <dbReference type="ARBA" id="ARBA00022679"/>
    </source>
</evidence>
<evidence type="ECO:0000256" key="1">
    <source>
        <dbReference type="ARBA" id="ARBA00012513"/>
    </source>
</evidence>
<dbReference type="AlphaFoldDB" id="A0A5C1AAA9"/>
<feature type="domain" description="Protein kinase" evidence="7">
    <location>
        <begin position="48"/>
        <end position="308"/>
    </location>
</feature>
<dbReference type="PROSITE" id="PS50011">
    <property type="entry name" value="PROTEIN_KINASE_DOM"/>
    <property type="match status" value="1"/>
</dbReference>
<dbReference type="InterPro" id="IPR000719">
    <property type="entry name" value="Prot_kinase_dom"/>
</dbReference>
<proteinExistence type="predicted"/>
<keyword evidence="3" id="KW-0808">Transferase</keyword>
<evidence type="ECO:0000259" key="7">
    <source>
        <dbReference type="PROSITE" id="PS50011"/>
    </source>
</evidence>
<dbReference type="RefSeq" id="WP_168218935.1">
    <property type="nucleotide sequence ID" value="NZ_CP042425.1"/>
</dbReference>
<reference evidence="9" key="1">
    <citation type="submission" date="2019-08" db="EMBL/GenBank/DDBJ databases">
        <title>Limnoglobus roseus gen. nov., sp. nov., a novel freshwater planctomycete with a giant genome from the family Gemmataceae.</title>
        <authorList>
            <person name="Kulichevskaya I.S."/>
            <person name="Naumoff D.G."/>
            <person name="Miroshnikov K."/>
            <person name="Ivanova A."/>
            <person name="Philippov D.A."/>
            <person name="Hakobyan A."/>
            <person name="Rijpstra I.C."/>
            <person name="Sinninghe Damste J.S."/>
            <person name="Liesack W."/>
            <person name="Dedysh S.N."/>
        </authorList>
    </citation>
    <scope>NUCLEOTIDE SEQUENCE [LARGE SCALE GENOMIC DNA]</scope>
    <source>
        <strain evidence="9">PX52</strain>
    </source>
</reference>
<gene>
    <name evidence="8" type="ORF">PX52LOC_02428</name>
</gene>
<dbReference type="PANTHER" id="PTHR43289">
    <property type="entry name" value="MITOGEN-ACTIVATED PROTEIN KINASE KINASE KINASE 20-RELATED"/>
    <property type="match status" value="1"/>
</dbReference>
<dbReference type="KEGG" id="lrs:PX52LOC_02428"/>
<dbReference type="EC" id="2.7.11.1" evidence="1"/>
<evidence type="ECO:0000313" key="8">
    <source>
        <dbReference type="EMBL" id="QEL15505.1"/>
    </source>
</evidence>
<dbReference type="SMART" id="SM00220">
    <property type="entry name" value="S_TKc"/>
    <property type="match status" value="1"/>
</dbReference>
<dbReference type="SUPFAM" id="SSF56112">
    <property type="entry name" value="Protein kinase-like (PK-like)"/>
    <property type="match status" value="1"/>
</dbReference>
<keyword evidence="6" id="KW-0067">ATP-binding</keyword>
<dbReference type="InterPro" id="IPR011990">
    <property type="entry name" value="TPR-like_helical_dom_sf"/>
</dbReference>
<dbReference type="FunFam" id="1.10.510.10:FF:000021">
    <property type="entry name" value="Serine/threonine protein kinase"/>
    <property type="match status" value="1"/>
</dbReference>
<dbReference type="GO" id="GO:0004674">
    <property type="term" value="F:protein serine/threonine kinase activity"/>
    <property type="evidence" value="ECO:0007669"/>
    <property type="project" value="UniProtKB-KW"/>
</dbReference>
<dbReference type="GO" id="GO:0005524">
    <property type="term" value="F:ATP binding"/>
    <property type="evidence" value="ECO:0007669"/>
    <property type="project" value="UniProtKB-KW"/>
</dbReference>
<dbReference type="Gene3D" id="3.30.200.20">
    <property type="entry name" value="Phosphorylase Kinase, domain 1"/>
    <property type="match status" value="1"/>
</dbReference>
<sequence>MGSNLHALTDSRPAEAVTLRMNNAHPLADGLPTDIPTPPPTARLSGGYELNRVLGRGGMGIVYLARHSGLKRNVAYKVLTHLGCTDPETRARFHAEAETLGKLQHSGIVQIFDYGTENGSPFLVMEYVCGGSLAESFKNGRLPPRDAASLVATMAAAVGHAHAQGVIHRDLKPANILLTADGRPKVADFGLARDVTREHLTRTGMIAGTPTYMPPEQLLGRKDLTPAVDVWAIGVLLYEMLSGTVPFGGDNPQQILTNILQHEPVSLRAWQPGLPRDLETICRKCMHKDPHRRYPNGESLAADLTRFLDGKPILARPIGRVEKGLQWCRQNRTAAALTVGLVLTMTAATGVSLLLADRANWDRGNAVTAAAQAEDSRQKAEAATADEKAAREGAETLASMMDALFDKMRVPEVDLRREVKVQIDLGAKRLLAGACEPLVRAKLLYRLTEVRLRWGDWPEAVPLAEQAFALRSRHLGPHHPDTHAAAHQLAYLYSHVSDRKADAVRVLKPVVEAEVAALPPDDPQVVGLLGSLALAYKSAGQTAEYDRLAARVLTLAEKQYGPDHVETEWRRVNLSKYSVAAHNYDEAIPVLTKAYKTLGEKWGEGSDPFLWLRRHIGAVLCAAGRSQEAIDYLRPAYEHGLRIVGPTHPHVVGDRSRLAAAYEACRMYAEDLPLRRAMLDNAIARKSLPDTGEQLLKIARDTAWAWRTALN</sequence>
<dbReference type="Gene3D" id="1.10.510.10">
    <property type="entry name" value="Transferase(Phosphotransferase) domain 1"/>
    <property type="match status" value="1"/>
</dbReference>
<dbReference type="CDD" id="cd14014">
    <property type="entry name" value="STKc_PknB_like"/>
    <property type="match status" value="1"/>
</dbReference>
<dbReference type="PANTHER" id="PTHR43289:SF34">
    <property type="entry name" value="SERINE_THREONINE-PROTEIN KINASE YBDM-RELATED"/>
    <property type="match status" value="1"/>
</dbReference>
<dbReference type="EMBL" id="CP042425">
    <property type="protein sequence ID" value="QEL15505.1"/>
    <property type="molecule type" value="Genomic_DNA"/>
</dbReference>
<keyword evidence="5 8" id="KW-0418">Kinase</keyword>
<dbReference type="InterPro" id="IPR008271">
    <property type="entry name" value="Ser/Thr_kinase_AS"/>
</dbReference>
<keyword evidence="4" id="KW-0547">Nucleotide-binding</keyword>
<evidence type="ECO:0000256" key="4">
    <source>
        <dbReference type="ARBA" id="ARBA00022741"/>
    </source>
</evidence>
<keyword evidence="2 8" id="KW-0723">Serine/threonine-protein kinase</keyword>
<evidence type="ECO:0000256" key="2">
    <source>
        <dbReference type="ARBA" id="ARBA00022527"/>
    </source>
</evidence>
<dbReference type="Gene3D" id="1.25.40.10">
    <property type="entry name" value="Tetratricopeptide repeat domain"/>
    <property type="match status" value="2"/>
</dbReference>
<organism evidence="8 9">
    <name type="scientific">Limnoglobus roseus</name>
    <dbReference type="NCBI Taxonomy" id="2598579"/>
    <lineage>
        <taxon>Bacteria</taxon>
        <taxon>Pseudomonadati</taxon>
        <taxon>Planctomycetota</taxon>
        <taxon>Planctomycetia</taxon>
        <taxon>Gemmatales</taxon>
        <taxon>Gemmataceae</taxon>
        <taxon>Limnoglobus</taxon>
    </lineage>
</organism>
<evidence type="ECO:0000313" key="9">
    <source>
        <dbReference type="Proteomes" id="UP000324974"/>
    </source>
</evidence>
<dbReference type="SUPFAM" id="SSF48452">
    <property type="entry name" value="TPR-like"/>
    <property type="match status" value="2"/>
</dbReference>
<dbReference type="PROSITE" id="PS00108">
    <property type="entry name" value="PROTEIN_KINASE_ST"/>
    <property type="match status" value="1"/>
</dbReference>
<dbReference type="Proteomes" id="UP000324974">
    <property type="component" value="Chromosome"/>
</dbReference>
<dbReference type="Pfam" id="PF00069">
    <property type="entry name" value="Pkinase"/>
    <property type="match status" value="1"/>
</dbReference>
<evidence type="ECO:0000256" key="6">
    <source>
        <dbReference type="ARBA" id="ARBA00022840"/>
    </source>
</evidence>
<dbReference type="Pfam" id="PF13374">
    <property type="entry name" value="TPR_10"/>
    <property type="match status" value="2"/>
</dbReference>
<protein>
    <recommendedName>
        <fullName evidence="1">non-specific serine/threonine protein kinase</fullName>
        <ecNumber evidence="1">2.7.11.1</ecNumber>
    </recommendedName>
</protein>
<accession>A0A5C1AAA9</accession>
<evidence type="ECO:0000256" key="5">
    <source>
        <dbReference type="ARBA" id="ARBA00022777"/>
    </source>
</evidence>
<name>A0A5C1AAA9_9BACT</name>
<dbReference type="InterPro" id="IPR011009">
    <property type="entry name" value="Kinase-like_dom_sf"/>
</dbReference>